<evidence type="ECO:0000313" key="10">
    <source>
        <dbReference type="Proteomes" id="UP000664132"/>
    </source>
</evidence>
<evidence type="ECO:0000256" key="5">
    <source>
        <dbReference type="ARBA" id="ARBA00023163"/>
    </source>
</evidence>
<dbReference type="InterPro" id="IPR036864">
    <property type="entry name" value="Zn2-C6_fun-type_DNA-bd_sf"/>
</dbReference>
<keyword evidence="2" id="KW-0862">Zinc</keyword>
<dbReference type="PANTHER" id="PTHR36206">
    <property type="entry name" value="ASPERCRYPTIN BIOSYNTHESIS CLUSTER-SPECIFIC TRANSCRIPTION REGULATOR ATNN-RELATED"/>
    <property type="match status" value="1"/>
</dbReference>
<name>A0A8H7W687_9HELO</name>
<dbReference type="EMBL" id="JAFJYH010000293">
    <property type="protein sequence ID" value="KAG4413848.1"/>
    <property type="molecule type" value="Genomic_DNA"/>
</dbReference>
<dbReference type="GO" id="GO:0008270">
    <property type="term" value="F:zinc ion binding"/>
    <property type="evidence" value="ECO:0007669"/>
    <property type="project" value="InterPro"/>
</dbReference>
<dbReference type="Pfam" id="PF00172">
    <property type="entry name" value="Zn_clus"/>
    <property type="match status" value="1"/>
</dbReference>
<keyword evidence="6" id="KW-0539">Nucleus</keyword>
<evidence type="ECO:0000256" key="1">
    <source>
        <dbReference type="ARBA" id="ARBA00022723"/>
    </source>
</evidence>
<dbReference type="OrthoDB" id="2593732at2759"/>
<accession>A0A8H7W687</accession>
<evidence type="ECO:0000313" key="9">
    <source>
        <dbReference type="EMBL" id="KAG4413848.1"/>
    </source>
</evidence>
<keyword evidence="5" id="KW-0804">Transcription</keyword>
<keyword evidence="4" id="KW-0238">DNA-binding</keyword>
<sequence>MPILIRKTSEINILTVRSESTHELDVGLARYVSASFISCSFLSIRPCTDLTLLLDRRVKCDEGKPICNRCMKFGITCDGYDRQSRTPSPRSHSQGLAPTTGTRTPSLPSIPTAPSSTNLETDENRRYFNTFRDRTTFHLTPFFDSDSFRILVLQSCSVPAIRHIVVAIGALAKACMTFHEEKEKQPGRYVLDHRRHHGAAITEYSKALGLMREASIQGCQNLRTTLVTSLLIACFECCHGNYALADAQVESAIGLMNNWRYSCPSADPVVSSPAPDVVDDRLICMFGGLEIQSNLFGAKNTADQHRVMMYEGEDVVQKMPAYFDNLDIARAYLQLIVRRLIHWMCSVDQSHDTDTEADAHTNTNVQYQKDFMQEQFLHDLVSDSSINSSTYQFEYIHHRSQLDQWNNAFSSLLEQSPFLQDEVAVTLLQLGSRSCLLLLNTIIGQENVSLEEDTMNITRIIQDSNLVVDRLRNRSNSHFVVLQGMLDPTRLAEVLNSRSRHGRIEAIRMLFRWPRSEGRSNSLFLGRTLHCVPMTDGYESDRQY</sequence>
<evidence type="ECO:0000256" key="2">
    <source>
        <dbReference type="ARBA" id="ARBA00022833"/>
    </source>
</evidence>
<evidence type="ECO:0000256" key="6">
    <source>
        <dbReference type="ARBA" id="ARBA00023242"/>
    </source>
</evidence>
<keyword evidence="10" id="KW-1185">Reference proteome</keyword>
<dbReference type="Gene3D" id="4.10.240.10">
    <property type="entry name" value="Zn(2)-C6 fungal-type DNA-binding domain"/>
    <property type="match status" value="1"/>
</dbReference>
<protein>
    <recommendedName>
        <fullName evidence="8">Zn(2)-C6 fungal-type domain-containing protein</fullName>
    </recommendedName>
</protein>
<evidence type="ECO:0000259" key="8">
    <source>
        <dbReference type="Pfam" id="PF00172"/>
    </source>
</evidence>
<feature type="region of interest" description="Disordered" evidence="7">
    <location>
        <begin position="82"/>
        <end position="121"/>
    </location>
</feature>
<dbReference type="AlphaFoldDB" id="A0A8H7W687"/>
<proteinExistence type="predicted"/>
<dbReference type="SUPFAM" id="SSF57701">
    <property type="entry name" value="Zn2/Cys6 DNA-binding domain"/>
    <property type="match status" value="1"/>
</dbReference>
<dbReference type="GO" id="GO:0000981">
    <property type="term" value="F:DNA-binding transcription factor activity, RNA polymerase II-specific"/>
    <property type="evidence" value="ECO:0007669"/>
    <property type="project" value="InterPro"/>
</dbReference>
<feature type="domain" description="Zn(2)-C6 fungal-type" evidence="8">
    <location>
        <begin position="56"/>
        <end position="86"/>
    </location>
</feature>
<dbReference type="Proteomes" id="UP000664132">
    <property type="component" value="Unassembled WGS sequence"/>
</dbReference>
<evidence type="ECO:0000256" key="4">
    <source>
        <dbReference type="ARBA" id="ARBA00023125"/>
    </source>
</evidence>
<dbReference type="GO" id="GO:0003677">
    <property type="term" value="F:DNA binding"/>
    <property type="evidence" value="ECO:0007669"/>
    <property type="project" value="UniProtKB-KW"/>
</dbReference>
<feature type="compositionally biased region" description="Polar residues" evidence="7">
    <location>
        <begin position="85"/>
        <end position="119"/>
    </location>
</feature>
<gene>
    <name evidence="9" type="ORF">IFR04_013031</name>
</gene>
<comment type="caution">
    <text evidence="9">The sequence shown here is derived from an EMBL/GenBank/DDBJ whole genome shotgun (WGS) entry which is preliminary data.</text>
</comment>
<evidence type="ECO:0000256" key="7">
    <source>
        <dbReference type="SAM" id="MobiDB-lite"/>
    </source>
</evidence>
<reference evidence="9" key="1">
    <citation type="submission" date="2021-02" db="EMBL/GenBank/DDBJ databases">
        <title>Genome sequence Cadophora malorum strain M34.</title>
        <authorList>
            <person name="Stefanovic E."/>
            <person name="Vu D."/>
            <person name="Scully C."/>
            <person name="Dijksterhuis J."/>
            <person name="Roader J."/>
            <person name="Houbraken J."/>
        </authorList>
    </citation>
    <scope>NUCLEOTIDE SEQUENCE</scope>
    <source>
        <strain evidence="9">M34</strain>
    </source>
</reference>
<dbReference type="InterPro" id="IPR001138">
    <property type="entry name" value="Zn2Cys6_DnaBD"/>
</dbReference>
<organism evidence="9 10">
    <name type="scientific">Cadophora malorum</name>
    <dbReference type="NCBI Taxonomy" id="108018"/>
    <lineage>
        <taxon>Eukaryota</taxon>
        <taxon>Fungi</taxon>
        <taxon>Dikarya</taxon>
        <taxon>Ascomycota</taxon>
        <taxon>Pezizomycotina</taxon>
        <taxon>Leotiomycetes</taxon>
        <taxon>Helotiales</taxon>
        <taxon>Ploettnerulaceae</taxon>
        <taxon>Cadophora</taxon>
    </lineage>
</organism>
<dbReference type="InterPro" id="IPR052360">
    <property type="entry name" value="Transcr_Regulatory_Proteins"/>
</dbReference>
<dbReference type="CDD" id="cd00067">
    <property type="entry name" value="GAL4"/>
    <property type="match status" value="1"/>
</dbReference>
<dbReference type="PANTHER" id="PTHR36206:SF4">
    <property type="entry name" value="HYPOTHETICAL CONSERVED PROTEIN (EUROFUNG)-RELATED"/>
    <property type="match status" value="1"/>
</dbReference>
<keyword evidence="3" id="KW-0805">Transcription regulation</keyword>
<evidence type="ECO:0000256" key="3">
    <source>
        <dbReference type="ARBA" id="ARBA00023015"/>
    </source>
</evidence>
<keyword evidence="1" id="KW-0479">Metal-binding</keyword>